<dbReference type="Proteomes" id="UP000825701">
    <property type="component" value="Chromosome"/>
</dbReference>
<protein>
    <submittedName>
        <fullName evidence="2">Uncharacterized protein</fullName>
    </submittedName>
</protein>
<keyword evidence="1" id="KW-0812">Transmembrane</keyword>
<dbReference type="RefSeq" id="WP_261405147.1">
    <property type="nucleotide sequence ID" value="NZ_CP081869.1"/>
</dbReference>
<evidence type="ECO:0000256" key="1">
    <source>
        <dbReference type="SAM" id="Phobius"/>
    </source>
</evidence>
<evidence type="ECO:0000313" key="3">
    <source>
        <dbReference type="Proteomes" id="UP000825701"/>
    </source>
</evidence>
<dbReference type="EMBL" id="CP081869">
    <property type="protein sequence ID" value="QZO01808.1"/>
    <property type="molecule type" value="Genomic_DNA"/>
</dbReference>
<keyword evidence="3" id="KW-1185">Reference proteome</keyword>
<dbReference type="AlphaFoldDB" id="A0A9E6RBM4"/>
<name>A0A9E6RBM4_9HYPH</name>
<proteinExistence type="predicted"/>
<keyword evidence="1" id="KW-0472">Membrane</keyword>
<gene>
    <name evidence="2" type="ORF">K6K41_10860</name>
</gene>
<sequence length="126" mass="13117">MRRGGRDGFILVSVLVSLIVLGGLAAAVAYLTRTAVVGAASAREALVIDALMQSGLELAGYELFSLRRPAELVNGQRIRLNDGVVTLFAASEAGKIDLNGAPPELLAALWTAIGAPGMRPETFAAR</sequence>
<organism evidence="2 3">
    <name type="scientific">Chenggangzhangella methanolivorans</name>
    <dbReference type="NCBI Taxonomy" id="1437009"/>
    <lineage>
        <taxon>Bacteria</taxon>
        <taxon>Pseudomonadati</taxon>
        <taxon>Pseudomonadota</taxon>
        <taxon>Alphaproteobacteria</taxon>
        <taxon>Hyphomicrobiales</taxon>
        <taxon>Methylopilaceae</taxon>
        <taxon>Chenggangzhangella</taxon>
    </lineage>
</organism>
<reference evidence="2" key="1">
    <citation type="submission" date="2021-08" db="EMBL/GenBank/DDBJ databases">
        <authorList>
            <person name="Zhang H."/>
            <person name="Xu M."/>
            <person name="Yu Z."/>
            <person name="Yang L."/>
            <person name="Cai Y."/>
        </authorList>
    </citation>
    <scope>NUCLEOTIDE SEQUENCE</scope>
    <source>
        <strain evidence="2">CHL1</strain>
    </source>
</reference>
<accession>A0A9E6RBM4</accession>
<keyword evidence="1" id="KW-1133">Transmembrane helix</keyword>
<evidence type="ECO:0000313" key="2">
    <source>
        <dbReference type="EMBL" id="QZO01808.1"/>
    </source>
</evidence>
<dbReference type="KEGG" id="cmet:K6K41_10860"/>
<feature type="transmembrane region" description="Helical" evidence="1">
    <location>
        <begin position="9"/>
        <end position="31"/>
    </location>
</feature>